<gene>
    <name evidence="9" type="ORF">CLOTH_10290</name>
</gene>
<dbReference type="RefSeq" id="WP_079411844.1">
    <property type="nucleotide sequence ID" value="NZ_MZGW01000003.1"/>
</dbReference>
<keyword evidence="10" id="KW-1185">Reference proteome</keyword>
<sequence>MYYKTILIVDDEPRTRQGLKKTIEVWGEGKYDVLCAASAKEAFEILEEKKVHLLITDICMPEISGLKMLEQLRNRQDRLVSIILSGFPEFDYAQRAIQLGVVNYLLKPISKSKLIESVEKAMEVEDNQNKVEKIEKIVDKQLLNIESENYQNQSPIKEALGFIDKSIKTQLSLKEVAKHVHLNHSYLSVLFKEHTGLTFSEYITRKRLQEAKKLLVSTNLSIDEIAQNVGYHTSKYFIKLFREFEGITPHQFRKSNKDNDI</sequence>
<evidence type="ECO:0000313" key="9">
    <source>
        <dbReference type="EMBL" id="OPJ55851.1"/>
    </source>
</evidence>
<reference evidence="9 10" key="1">
    <citation type="submission" date="2017-03" db="EMBL/GenBank/DDBJ databases">
        <title>Genome sequence of Clostridium thermoalcaliphilum DSM 7309.</title>
        <authorList>
            <person name="Poehlein A."/>
            <person name="Daniel R."/>
        </authorList>
    </citation>
    <scope>NUCLEOTIDE SEQUENCE [LARGE SCALE GENOMIC DNA]</scope>
    <source>
        <strain evidence="9 10">DSM 7309</strain>
    </source>
</reference>
<dbReference type="InterPro" id="IPR001789">
    <property type="entry name" value="Sig_transdc_resp-reg_receiver"/>
</dbReference>
<name>A0A1V4I7A0_9FIRM</name>
<dbReference type="PROSITE" id="PS50110">
    <property type="entry name" value="RESPONSE_REGULATORY"/>
    <property type="match status" value="1"/>
</dbReference>
<evidence type="ECO:0000256" key="3">
    <source>
        <dbReference type="ARBA" id="ARBA00023125"/>
    </source>
</evidence>
<dbReference type="Gene3D" id="1.10.10.60">
    <property type="entry name" value="Homeodomain-like"/>
    <property type="match status" value="2"/>
</dbReference>
<dbReference type="InterPro" id="IPR018060">
    <property type="entry name" value="HTH_AraC"/>
</dbReference>
<dbReference type="PROSITE" id="PS01124">
    <property type="entry name" value="HTH_ARAC_FAMILY_2"/>
    <property type="match status" value="1"/>
</dbReference>
<dbReference type="InterPro" id="IPR020449">
    <property type="entry name" value="Tscrpt_reg_AraC-type_HTH"/>
</dbReference>
<feature type="domain" description="HTH araC/xylS-type" evidence="7">
    <location>
        <begin position="157"/>
        <end position="255"/>
    </location>
</feature>
<feature type="modified residue" description="4-aspartylphosphate" evidence="6">
    <location>
        <position position="57"/>
    </location>
</feature>
<keyword evidence="2" id="KW-0805">Transcription regulation</keyword>
<dbReference type="InterPro" id="IPR018062">
    <property type="entry name" value="HTH_AraC-typ_CS"/>
</dbReference>
<dbReference type="EMBL" id="MZGW01000003">
    <property type="protein sequence ID" value="OPJ55851.1"/>
    <property type="molecule type" value="Genomic_DNA"/>
</dbReference>
<dbReference type="AlphaFoldDB" id="A0A1V4I7A0"/>
<evidence type="ECO:0000256" key="6">
    <source>
        <dbReference type="PROSITE-ProRule" id="PRU00169"/>
    </source>
</evidence>
<keyword evidence="6" id="KW-0597">Phosphoprotein</keyword>
<dbReference type="GO" id="GO:0003700">
    <property type="term" value="F:DNA-binding transcription factor activity"/>
    <property type="evidence" value="ECO:0007669"/>
    <property type="project" value="InterPro"/>
</dbReference>
<feature type="domain" description="Response regulatory" evidence="8">
    <location>
        <begin position="5"/>
        <end position="122"/>
    </location>
</feature>
<dbReference type="GO" id="GO:0043565">
    <property type="term" value="F:sequence-specific DNA binding"/>
    <property type="evidence" value="ECO:0007669"/>
    <property type="project" value="InterPro"/>
</dbReference>
<keyword evidence="3" id="KW-0238">DNA-binding</keyword>
<evidence type="ECO:0000259" key="7">
    <source>
        <dbReference type="PROSITE" id="PS01124"/>
    </source>
</evidence>
<dbReference type="CDD" id="cd17536">
    <property type="entry name" value="REC_YesN-like"/>
    <property type="match status" value="1"/>
</dbReference>
<organism evidence="9 10">
    <name type="scientific">Alkalithermobacter paradoxus</name>
    <dbReference type="NCBI Taxonomy" id="29349"/>
    <lineage>
        <taxon>Bacteria</taxon>
        <taxon>Bacillati</taxon>
        <taxon>Bacillota</taxon>
        <taxon>Clostridia</taxon>
        <taxon>Peptostreptococcales</taxon>
        <taxon>Tepidibacteraceae</taxon>
        <taxon>Alkalithermobacter</taxon>
    </lineage>
</organism>
<proteinExistence type="predicted"/>
<dbReference type="STRING" id="29349.CLOTH_10290"/>
<dbReference type="SMART" id="SM00342">
    <property type="entry name" value="HTH_ARAC"/>
    <property type="match status" value="1"/>
</dbReference>
<evidence type="ECO:0000259" key="8">
    <source>
        <dbReference type="PROSITE" id="PS50110"/>
    </source>
</evidence>
<dbReference type="SUPFAM" id="SSF46689">
    <property type="entry name" value="Homeodomain-like"/>
    <property type="match status" value="2"/>
</dbReference>
<dbReference type="Gene3D" id="3.40.50.2300">
    <property type="match status" value="1"/>
</dbReference>
<dbReference type="Pfam" id="PF12833">
    <property type="entry name" value="HTH_18"/>
    <property type="match status" value="1"/>
</dbReference>
<comment type="caution">
    <text evidence="9">The sequence shown here is derived from an EMBL/GenBank/DDBJ whole genome shotgun (WGS) entry which is preliminary data.</text>
</comment>
<dbReference type="InterPro" id="IPR009057">
    <property type="entry name" value="Homeodomain-like_sf"/>
</dbReference>
<evidence type="ECO:0000313" key="10">
    <source>
        <dbReference type="Proteomes" id="UP000190140"/>
    </source>
</evidence>
<dbReference type="PROSITE" id="PS00041">
    <property type="entry name" value="HTH_ARAC_FAMILY_1"/>
    <property type="match status" value="1"/>
</dbReference>
<evidence type="ECO:0000256" key="2">
    <source>
        <dbReference type="ARBA" id="ARBA00023015"/>
    </source>
</evidence>
<dbReference type="PRINTS" id="PR00032">
    <property type="entry name" value="HTHARAC"/>
</dbReference>
<evidence type="ECO:0000256" key="5">
    <source>
        <dbReference type="ARBA" id="ARBA00024867"/>
    </source>
</evidence>
<dbReference type="PANTHER" id="PTHR43280">
    <property type="entry name" value="ARAC-FAMILY TRANSCRIPTIONAL REGULATOR"/>
    <property type="match status" value="1"/>
</dbReference>
<dbReference type="SUPFAM" id="SSF52172">
    <property type="entry name" value="CheY-like"/>
    <property type="match status" value="1"/>
</dbReference>
<evidence type="ECO:0000256" key="1">
    <source>
        <dbReference type="ARBA" id="ARBA00018672"/>
    </source>
</evidence>
<dbReference type="SMART" id="SM00448">
    <property type="entry name" value="REC"/>
    <property type="match status" value="1"/>
</dbReference>
<comment type="function">
    <text evidence="5">May play the central regulatory role in sporulation. It may be an element of the effector pathway responsible for the activation of sporulation genes in response to nutritional stress. Spo0A may act in concert with spo0H (a sigma factor) to control the expression of some genes that are critical to the sporulation process.</text>
</comment>
<dbReference type="GO" id="GO:0000160">
    <property type="term" value="P:phosphorelay signal transduction system"/>
    <property type="evidence" value="ECO:0007669"/>
    <property type="project" value="InterPro"/>
</dbReference>
<dbReference type="Pfam" id="PF00072">
    <property type="entry name" value="Response_reg"/>
    <property type="match status" value="1"/>
</dbReference>
<dbReference type="Proteomes" id="UP000190140">
    <property type="component" value="Unassembled WGS sequence"/>
</dbReference>
<protein>
    <recommendedName>
        <fullName evidence="1">Stage 0 sporulation protein A homolog</fullName>
    </recommendedName>
</protein>
<accession>A0A1V4I7A0</accession>
<dbReference type="InterPro" id="IPR011006">
    <property type="entry name" value="CheY-like_superfamily"/>
</dbReference>
<dbReference type="OrthoDB" id="324626at2"/>
<evidence type="ECO:0000256" key="4">
    <source>
        <dbReference type="ARBA" id="ARBA00023163"/>
    </source>
</evidence>
<keyword evidence="4" id="KW-0804">Transcription</keyword>
<dbReference type="PANTHER" id="PTHR43280:SF28">
    <property type="entry name" value="HTH-TYPE TRANSCRIPTIONAL ACTIVATOR RHAS"/>
    <property type="match status" value="1"/>
</dbReference>